<accession>W4FHD8</accession>
<dbReference type="AlphaFoldDB" id="W4FHD8"/>
<gene>
    <name evidence="1" type="ORF">H257_16805</name>
</gene>
<sequence>MNPDTSSLNNNEDAGLAARNAIVTKAENDTLRNATTEILGEKLSMARANAVHLRLWTDILKHHEVDNSVNDPTTLIANINQLGTPPVLVLTLFLPHWPAS</sequence>
<proteinExistence type="predicted"/>
<dbReference type="RefSeq" id="XP_009843678.1">
    <property type="nucleotide sequence ID" value="XM_009845376.1"/>
</dbReference>
<evidence type="ECO:0000313" key="1">
    <source>
        <dbReference type="EMBL" id="ETV66875.1"/>
    </source>
</evidence>
<protein>
    <submittedName>
        <fullName evidence="1">Uncharacterized protein</fullName>
    </submittedName>
</protein>
<dbReference type="VEuPathDB" id="FungiDB:H257_16805"/>
<dbReference type="GeneID" id="20818801"/>
<dbReference type="EMBL" id="KI913205">
    <property type="protein sequence ID" value="ETV66875.1"/>
    <property type="molecule type" value="Genomic_DNA"/>
</dbReference>
<reference evidence="1" key="1">
    <citation type="submission" date="2013-12" db="EMBL/GenBank/DDBJ databases">
        <title>The Genome Sequence of Aphanomyces astaci APO3.</title>
        <authorList>
            <consortium name="The Broad Institute Genomics Platform"/>
            <person name="Russ C."/>
            <person name="Tyler B."/>
            <person name="van West P."/>
            <person name="Dieguez-Uribeondo J."/>
            <person name="Young S.K."/>
            <person name="Zeng Q."/>
            <person name="Gargeya S."/>
            <person name="Fitzgerald M."/>
            <person name="Abouelleil A."/>
            <person name="Alvarado L."/>
            <person name="Chapman S.B."/>
            <person name="Gainer-Dewar J."/>
            <person name="Goldberg J."/>
            <person name="Griggs A."/>
            <person name="Gujja S."/>
            <person name="Hansen M."/>
            <person name="Howarth C."/>
            <person name="Imamovic A."/>
            <person name="Ireland A."/>
            <person name="Larimer J."/>
            <person name="McCowan C."/>
            <person name="Murphy C."/>
            <person name="Pearson M."/>
            <person name="Poon T.W."/>
            <person name="Priest M."/>
            <person name="Roberts A."/>
            <person name="Saif S."/>
            <person name="Shea T."/>
            <person name="Sykes S."/>
            <person name="Wortman J."/>
            <person name="Nusbaum C."/>
            <person name="Birren B."/>
        </authorList>
    </citation>
    <scope>NUCLEOTIDE SEQUENCE [LARGE SCALE GENOMIC DNA]</scope>
    <source>
        <strain evidence="1">APO3</strain>
    </source>
</reference>
<name>W4FHD8_APHAT</name>
<organism evidence="1">
    <name type="scientific">Aphanomyces astaci</name>
    <name type="common">Crayfish plague agent</name>
    <dbReference type="NCBI Taxonomy" id="112090"/>
    <lineage>
        <taxon>Eukaryota</taxon>
        <taxon>Sar</taxon>
        <taxon>Stramenopiles</taxon>
        <taxon>Oomycota</taxon>
        <taxon>Saprolegniomycetes</taxon>
        <taxon>Saprolegniales</taxon>
        <taxon>Verrucalvaceae</taxon>
        <taxon>Aphanomyces</taxon>
    </lineage>
</organism>